<dbReference type="EMBL" id="JAPDNS010000002">
    <property type="protein sequence ID" value="MCW3485722.1"/>
    <property type="molecule type" value="Genomic_DNA"/>
</dbReference>
<gene>
    <name evidence="2" type="ORF">OL497_17590</name>
</gene>
<evidence type="ECO:0000313" key="2">
    <source>
        <dbReference type="EMBL" id="MCW3485722.1"/>
    </source>
</evidence>
<proteinExistence type="predicted"/>
<accession>A0ABT3IP18</accession>
<dbReference type="RefSeq" id="WP_264732437.1">
    <property type="nucleotide sequence ID" value="NZ_JAPDNR010000001.1"/>
</dbReference>
<dbReference type="SMART" id="SM00849">
    <property type="entry name" value="Lactamase_B"/>
    <property type="match status" value="1"/>
</dbReference>
<feature type="domain" description="Metallo-beta-lactamase" evidence="1">
    <location>
        <begin position="13"/>
        <end position="190"/>
    </location>
</feature>
<dbReference type="Proteomes" id="UP001207742">
    <property type="component" value="Unassembled WGS sequence"/>
</dbReference>
<dbReference type="PANTHER" id="PTHR47619:SF1">
    <property type="entry name" value="EXODEOXYRIBONUCLEASE WALJ"/>
    <property type="match status" value="1"/>
</dbReference>
<reference evidence="2 3" key="1">
    <citation type="submission" date="2022-10" db="EMBL/GenBank/DDBJ databases">
        <title>Chitinophaga nivalis PC15 sp. nov., isolated from Pyeongchang county, South Korea.</title>
        <authorList>
            <person name="Trinh H.N."/>
        </authorList>
    </citation>
    <scope>NUCLEOTIDE SEQUENCE [LARGE SCALE GENOMIC DNA]</scope>
    <source>
        <strain evidence="2 3">PC14</strain>
    </source>
</reference>
<dbReference type="PANTHER" id="PTHR47619">
    <property type="entry name" value="METALLO-HYDROLASE YYCJ-RELATED"/>
    <property type="match status" value="1"/>
</dbReference>
<dbReference type="SUPFAM" id="SSF56281">
    <property type="entry name" value="Metallo-hydrolase/oxidoreductase"/>
    <property type="match status" value="1"/>
</dbReference>
<protein>
    <submittedName>
        <fullName evidence="2">MBL fold metallo-hydrolase</fullName>
    </submittedName>
</protein>
<name>A0ABT3IP18_9BACT</name>
<dbReference type="InterPro" id="IPR036866">
    <property type="entry name" value="RibonucZ/Hydroxyglut_hydro"/>
</dbReference>
<dbReference type="Gene3D" id="3.60.15.10">
    <property type="entry name" value="Ribonuclease Z/Hydroxyacylglutathione hydrolase-like"/>
    <property type="match status" value="1"/>
</dbReference>
<comment type="caution">
    <text evidence="2">The sequence shown here is derived from an EMBL/GenBank/DDBJ whole genome shotgun (WGS) entry which is preliminary data.</text>
</comment>
<keyword evidence="3" id="KW-1185">Reference proteome</keyword>
<dbReference type="Pfam" id="PF12706">
    <property type="entry name" value="Lactamase_B_2"/>
    <property type="match status" value="1"/>
</dbReference>
<evidence type="ECO:0000259" key="1">
    <source>
        <dbReference type="SMART" id="SM00849"/>
    </source>
</evidence>
<evidence type="ECO:0000313" key="3">
    <source>
        <dbReference type="Proteomes" id="UP001207742"/>
    </source>
</evidence>
<sequence length="255" mass="28227">MSLFITSLNSGSNGNCYYIGNDTEAVLVDAGISCRETEKRMLRLGLSMHLVKAIFVSHEHIDHIRGITVLAKKYQLPVYITAGTLSHGGLALSEHLVMSFTAYTPVQIGGLSVTAFPKLHDAAEPHSFIVANDVVKIGVFTDIGAPCEHVIRHFQQCHAAFLEANYDETMLDQGRYPYYLKNRIRGGKGHLSNKQALEIFTLHRPAFMSHLLLSHLSQDNNNPTLVQELFAPHANGTEIIVASRYAETPVYKIIA</sequence>
<dbReference type="InterPro" id="IPR052533">
    <property type="entry name" value="WalJ/YycJ-like"/>
</dbReference>
<organism evidence="2 3">
    <name type="scientific">Chitinophaga nivalis</name>
    <dbReference type="NCBI Taxonomy" id="2991709"/>
    <lineage>
        <taxon>Bacteria</taxon>
        <taxon>Pseudomonadati</taxon>
        <taxon>Bacteroidota</taxon>
        <taxon>Chitinophagia</taxon>
        <taxon>Chitinophagales</taxon>
        <taxon>Chitinophagaceae</taxon>
        <taxon>Chitinophaga</taxon>
    </lineage>
</organism>
<dbReference type="InterPro" id="IPR001279">
    <property type="entry name" value="Metallo-B-lactamas"/>
</dbReference>